<evidence type="ECO:0000313" key="3">
    <source>
        <dbReference type="Proteomes" id="UP001374535"/>
    </source>
</evidence>
<dbReference type="Proteomes" id="UP001374535">
    <property type="component" value="Chromosome 10"/>
</dbReference>
<evidence type="ECO:0000256" key="1">
    <source>
        <dbReference type="SAM" id="MobiDB-lite"/>
    </source>
</evidence>
<name>A0AAQ3RGW6_VIGMU</name>
<proteinExistence type="predicted"/>
<gene>
    <name evidence="2" type="ORF">V8G54_034056</name>
</gene>
<organism evidence="2 3">
    <name type="scientific">Vigna mungo</name>
    <name type="common">Black gram</name>
    <name type="synonym">Phaseolus mungo</name>
    <dbReference type="NCBI Taxonomy" id="3915"/>
    <lineage>
        <taxon>Eukaryota</taxon>
        <taxon>Viridiplantae</taxon>
        <taxon>Streptophyta</taxon>
        <taxon>Embryophyta</taxon>
        <taxon>Tracheophyta</taxon>
        <taxon>Spermatophyta</taxon>
        <taxon>Magnoliopsida</taxon>
        <taxon>eudicotyledons</taxon>
        <taxon>Gunneridae</taxon>
        <taxon>Pentapetalae</taxon>
        <taxon>rosids</taxon>
        <taxon>fabids</taxon>
        <taxon>Fabales</taxon>
        <taxon>Fabaceae</taxon>
        <taxon>Papilionoideae</taxon>
        <taxon>50 kb inversion clade</taxon>
        <taxon>NPAAA clade</taxon>
        <taxon>indigoferoid/millettioid clade</taxon>
        <taxon>Phaseoleae</taxon>
        <taxon>Vigna</taxon>
    </lineage>
</organism>
<accession>A0AAQ3RGW6</accession>
<evidence type="ECO:0000313" key="2">
    <source>
        <dbReference type="EMBL" id="WVY94968.1"/>
    </source>
</evidence>
<feature type="compositionally biased region" description="Polar residues" evidence="1">
    <location>
        <begin position="92"/>
        <end position="101"/>
    </location>
</feature>
<sequence length="101" mass="10725">MPFFESSASLLHQSSVGLPGLHVMSSLLLIKQICENRATLTSSAFGRGDEGTIKGCANIVGSGRTRTSQDGNGETRRLGDGNDETRRLCESQAPQTPSENS</sequence>
<dbReference type="EMBL" id="CP144691">
    <property type="protein sequence ID" value="WVY94968.1"/>
    <property type="molecule type" value="Genomic_DNA"/>
</dbReference>
<feature type="region of interest" description="Disordered" evidence="1">
    <location>
        <begin position="60"/>
        <end position="101"/>
    </location>
</feature>
<dbReference type="AlphaFoldDB" id="A0AAQ3RGW6"/>
<feature type="compositionally biased region" description="Basic and acidic residues" evidence="1">
    <location>
        <begin position="73"/>
        <end position="89"/>
    </location>
</feature>
<reference evidence="2 3" key="1">
    <citation type="journal article" date="2023" name="Life. Sci Alliance">
        <title>Evolutionary insights into 3D genome organization and epigenetic landscape of Vigna mungo.</title>
        <authorList>
            <person name="Junaid A."/>
            <person name="Singh B."/>
            <person name="Bhatia S."/>
        </authorList>
    </citation>
    <scope>NUCLEOTIDE SEQUENCE [LARGE SCALE GENOMIC DNA]</scope>
    <source>
        <strain evidence="2">Urdbean</strain>
    </source>
</reference>
<protein>
    <submittedName>
        <fullName evidence="2">Uncharacterized protein</fullName>
    </submittedName>
</protein>
<keyword evidence="3" id="KW-1185">Reference proteome</keyword>